<evidence type="ECO:0000313" key="1">
    <source>
        <dbReference type="EMBL" id="SHM57659.1"/>
    </source>
</evidence>
<evidence type="ECO:0008006" key="3">
    <source>
        <dbReference type="Google" id="ProtNLM"/>
    </source>
</evidence>
<dbReference type="Proteomes" id="UP000184440">
    <property type="component" value="Unassembled WGS sequence"/>
</dbReference>
<proteinExistence type="predicted"/>
<dbReference type="STRING" id="134849.SAMN05443668_101935"/>
<dbReference type="EMBL" id="FRCS01000001">
    <property type="protein sequence ID" value="SHM57659.1"/>
    <property type="molecule type" value="Genomic_DNA"/>
</dbReference>
<dbReference type="AlphaFoldDB" id="A0A1M7JXA6"/>
<dbReference type="InterPro" id="IPR032710">
    <property type="entry name" value="NTF2-like_dom_sf"/>
</dbReference>
<dbReference type="RefSeq" id="WP_073251690.1">
    <property type="nucleotide sequence ID" value="NZ_FRCS01000001.1"/>
</dbReference>
<dbReference type="OrthoDB" id="582586at2"/>
<organism evidence="1 2">
    <name type="scientific">Cryptosporangium aurantiacum</name>
    <dbReference type="NCBI Taxonomy" id="134849"/>
    <lineage>
        <taxon>Bacteria</taxon>
        <taxon>Bacillati</taxon>
        <taxon>Actinomycetota</taxon>
        <taxon>Actinomycetes</taxon>
        <taxon>Cryptosporangiales</taxon>
        <taxon>Cryptosporangiaceae</taxon>
        <taxon>Cryptosporangium</taxon>
    </lineage>
</organism>
<gene>
    <name evidence="1" type="ORF">SAMN05443668_101935</name>
</gene>
<reference evidence="1 2" key="1">
    <citation type="submission" date="2016-11" db="EMBL/GenBank/DDBJ databases">
        <authorList>
            <person name="Jaros S."/>
            <person name="Januszkiewicz K."/>
            <person name="Wedrychowicz H."/>
        </authorList>
    </citation>
    <scope>NUCLEOTIDE SEQUENCE [LARGE SCALE GENOMIC DNA]</scope>
    <source>
        <strain evidence="1 2">DSM 46144</strain>
    </source>
</reference>
<protein>
    <recommendedName>
        <fullName evidence="3">DUF4440 domain-containing protein</fullName>
    </recommendedName>
</protein>
<name>A0A1M7JXA6_9ACTN</name>
<dbReference type="SUPFAM" id="SSF54427">
    <property type="entry name" value="NTF2-like"/>
    <property type="match status" value="1"/>
</dbReference>
<keyword evidence="2" id="KW-1185">Reference proteome</keyword>
<accession>A0A1M7JXA6</accession>
<sequence length="119" mass="13865">MDQAWKLEQHFWEELSEGRAAGFYARHMTSDGYVVLPTGVVNRDELIVRWEQHEALTYELSEPRLLLVDGGSVLIHYHARADGAWLPDYRAWITSLYTWEGSNWALVFRQHTPEGPFAF</sequence>
<evidence type="ECO:0000313" key="2">
    <source>
        <dbReference type="Proteomes" id="UP000184440"/>
    </source>
</evidence>